<dbReference type="Pfam" id="PF00984">
    <property type="entry name" value="UDPG_MGDP_dh"/>
    <property type="match status" value="1"/>
</dbReference>
<dbReference type="RefSeq" id="WP_345166860.1">
    <property type="nucleotide sequence ID" value="NZ_BAABJK010000004.1"/>
</dbReference>
<organism evidence="6 7">
    <name type="scientific">Algibacter aquimarinus</name>
    <dbReference type="NCBI Taxonomy" id="1136748"/>
    <lineage>
        <taxon>Bacteria</taxon>
        <taxon>Pseudomonadati</taxon>
        <taxon>Bacteroidota</taxon>
        <taxon>Flavobacteriia</taxon>
        <taxon>Flavobacteriales</taxon>
        <taxon>Flavobacteriaceae</taxon>
        <taxon>Algibacter</taxon>
    </lineage>
</organism>
<comment type="similarity">
    <text evidence="1 4">Belongs to the UDP-glucose/GDP-mannose dehydrogenase family.</text>
</comment>
<comment type="caution">
    <text evidence="6">The sequence shown here is derived from an EMBL/GenBank/DDBJ whole genome shotgun (WGS) entry which is preliminary data.</text>
</comment>
<dbReference type="InterPro" id="IPR028359">
    <property type="entry name" value="UDP_ManNAc/GlcNAc_DH"/>
</dbReference>
<evidence type="ECO:0000313" key="7">
    <source>
        <dbReference type="Proteomes" id="UP001501692"/>
    </source>
</evidence>
<feature type="domain" description="UDP-glucose/GDP-mannose dehydrogenase C-terminal" evidence="5">
    <location>
        <begin position="323"/>
        <end position="420"/>
    </location>
</feature>
<dbReference type="InterPro" id="IPR036291">
    <property type="entry name" value="NAD(P)-bd_dom_sf"/>
</dbReference>
<evidence type="ECO:0000256" key="2">
    <source>
        <dbReference type="ARBA" id="ARBA00023002"/>
    </source>
</evidence>
<dbReference type="PANTHER" id="PTHR43491:SF2">
    <property type="entry name" value="UDP-N-ACETYL-D-MANNOSAMINE DEHYDROGENASE"/>
    <property type="match status" value="1"/>
</dbReference>
<evidence type="ECO:0000256" key="1">
    <source>
        <dbReference type="ARBA" id="ARBA00006601"/>
    </source>
</evidence>
<keyword evidence="3" id="KW-0520">NAD</keyword>
<dbReference type="NCBIfam" id="TIGR03026">
    <property type="entry name" value="NDP-sugDHase"/>
    <property type="match status" value="1"/>
</dbReference>
<keyword evidence="7" id="KW-1185">Reference proteome</keyword>
<dbReference type="PIRSF" id="PIRSF500136">
    <property type="entry name" value="UDP_ManNAc_DH"/>
    <property type="match status" value="1"/>
</dbReference>
<name>A0ABP9HCL3_9FLAO</name>
<dbReference type="SUPFAM" id="SSF51735">
    <property type="entry name" value="NAD(P)-binding Rossmann-fold domains"/>
    <property type="match status" value="1"/>
</dbReference>
<dbReference type="Proteomes" id="UP001501692">
    <property type="component" value="Unassembled WGS sequence"/>
</dbReference>
<gene>
    <name evidence="6" type="ORF">GCM10023315_16260</name>
</gene>
<evidence type="ECO:0000256" key="3">
    <source>
        <dbReference type="ARBA" id="ARBA00023027"/>
    </source>
</evidence>
<protein>
    <submittedName>
        <fullName evidence="6">Nucleotide sugar dehydrogenase</fullName>
    </submittedName>
</protein>
<keyword evidence="2" id="KW-0560">Oxidoreductase</keyword>
<evidence type="ECO:0000256" key="4">
    <source>
        <dbReference type="PIRNR" id="PIRNR000124"/>
    </source>
</evidence>
<dbReference type="Gene3D" id="3.40.50.720">
    <property type="entry name" value="NAD(P)-binding Rossmann-like Domain"/>
    <property type="match status" value="2"/>
</dbReference>
<dbReference type="Pfam" id="PF03720">
    <property type="entry name" value="UDPG_MGDP_dh_C"/>
    <property type="match status" value="1"/>
</dbReference>
<sequence length="427" mass="47417">MNNKEIKIAVVGLGYVGLPLAVEFAKKYKVIGFDISKTRINELNTGHDSTLEVSDDDLFAVLSMKSTKGLELSNKYEVLAECNIYIITVPTPVDKNNRPVLTPLLRSSETIGKVLKQGDIVIYESTVYPGVTEDECVPVLESVSGLTFNKDFYCGYSPERINPGDKKHTVTKIKKVTSGSTEEIGEVVDNLYNSIITAGTHLAPSIKVAEAAKVIENAQRDINIAFVNELAKIFNKLNIDTHSVLEAAATKWNFLPFKPGLVGGHCIGVDPYYLAQKAQEVGYHSEIILAGRRLNDSMGEYIGTEVLKLMVKNGIPVKNAKVLMLGITFKENCPDIRNTKAIEVYKTLKSFQMDVEVYDPWASKKEVKKEYGLDMIDSLESNFYDTIVHTVSHNEFLNLNLNSLKNNNAVVYDVKGNLNPLLTDKRL</sequence>
<dbReference type="InterPro" id="IPR014027">
    <property type="entry name" value="UDP-Glc/GDP-Man_DH_C"/>
</dbReference>
<dbReference type="InterPro" id="IPR014026">
    <property type="entry name" value="UDP-Glc/GDP-Man_DH_dimer"/>
</dbReference>
<dbReference type="InterPro" id="IPR017476">
    <property type="entry name" value="UDP-Glc/GDP-Man"/>
</dbReference>
<proteinExistence type="inferred from homology"/>
<evidence type="ECO:0000259" key="5">
    <source>
        <dbReference type="SMART" id="SM00984"/>
    </source>
</evidence>
<dbReference type="SUPFAM" id="SSF52413">
    <property type="entry name" value="UDP-glucose/GDP-mannose dehydrogenase C-terminal domain"/>
    <property type="match status" value="1"/>
</dbReference>
<evidence type="ECO:0000313" key="6">
    <source>
        <dbReference type="EMBL" id="GAA4967573.1"/>
    </source>
</evidence>
<dbReference type="SUPFAM" id="SSF48179">
    <property type="entry name" value="6-phosphogluconate dehydrogenase C-terminal domain-like"/>
    <property type="match status" value="1"/>
</dbReference>
<accession>A0ABP9HCL3</accession>
<dbReference type="SMART" id="SM00984">
    <property type="entry name" value="UDPG_MGDP_dh_C"/>
    <property type="match status" value="1"/>
</dbReference>
<reference evidence="7" key="1">
    <citation type="journal article" date="2019" name="Int. J. Syst. Evol. Microbiol.">
        <title>The Global Catalogue of Microorganisms (GCM) 10K type strain sequencing project: providing services to taxonomists for standard genome sequencing and annotation.</title>
        <authorList>
            <consortium name="The Broad Institute Genomics Platform"/>
            <consortium name="The Broad Institute Genome Sequencing Center for Infectious Disease"/>
            <person name="Wu L."/>
            <person name="Ma J."/>
        </authorList>
    </citation>
    <scope>NUCLEOTIDE SEQUENCE [LARGE SCALE GENOMIC DNA]</scope>
    <source>
        <strain evidence="7">JCM 18287</strain>
    </source>
</reference>
<dbReference type="PANTHER" id="PTHR43491">
    <property type="entry name" value="UDP-N-ACETYL-D-MANNOSAMINE DEHYDROGENASE"/>
    <property type="match status" value="1"/>
</dbReference>
<dbReference type="InterPro" id="IPR001732">
    <property type="entry name" value="UDP-Glc/GDP-Man_DH_N"/>
</dbReference>
<dbReference type="Pfam" id="PF03721">
    <property type="entry name" value="UDPG_MGDP_dh_N"/>
    <property type="match status" value="1"/>
</dbReference>
<dbReference type="PIRSF" id="PIRSF000124">
    <property type="entry name" value="UDPglc_GDPman_dh"/>
    <property type="match status" value="1"/>
</dbReference>
<dbReference type="EMBL" id="BAABJK010000004">
    <property type="protein sequence ID" value="GAA4967573.1"/>
    <property type="molecule type" value="Genomic_DNA"/>
</dbReference>
<dbReference type="InterPro" id="IPR036220">
    <property type="entry name" value="UDP-Glc/GDP-Man_DH_C_sf"/>
</dbReference>
<dbReference type="InterPro" id="IPR008927">
    <property type="entry name" value="6-PGluconate_DH-like_C_sf"/>
</dbReference>